<comment type="caution">
    <text evidence="1">The sequence shown here is derived from an EMBL/GenBank/DDBJ whole genome shotgun (WGS) entry which is preliminary data.</text>
</comment>
<name>A0ABV1HZM4_9FIRM</name>
<dbReference type="EMBL" id="JBBMFC010000004">
    <property type="protein sequence ID" value="MEQ2577829.1"/>
    <property type="molecule type" value="Genomic_DNA"/>
</dbReference>
<evidence type="ECO:0000313" key="2">
    <source>
        <dbReference type="Proteomes" id="UP001470288"/>
    </source>
</evidence>
<reference evidence="1 2" key="1">
    <citation type="submission" date="2024-03" db="EMBL/GenBank/DDBJ databases">
        <title>Human intestinal bacterial collection.</title>
        <authorList>
            <person name="Pauvert C."/>
            <person name="Hitch T.C.A."/>
            <person name="Clavel T."/>
        </authorList>
    </citation>
    <scope>NUCLEOTIDE SEQUENCE [LARGE SCALE GENOMIC DNA]</scope>
    <source>
        <strain evidence="1 2">CLA-AA-H78B</strain>
    </source>
</reference>
<proteinExistence type="predicted"/>
<protein>
    <submittedName>
        <fullName evidence="1">DUF3786 domain-containing protein</fullName>
    </submittedName>
</protein>
<evidence type="ECO:0000313" key="1">
    <source>
        <dbReference type="EMBL" id="MEQ2577829.1"/>
    </source>
</evidence>
<dbReference type="RefSeq" id="WP_349143769.1">
    <property type="nucleotide sequence ID" value="NZ_JBBMFC010000004.1"/>
</dbReference>
<dbReference type="Proteomes" id="UP001470288">
    <property type="component" value="Unassembled WGS sequence"/>
</dbReference>
<accession>A0ABV1HZM4</accession>
<keyword evidence="2" id="KW-1185">Reference proteome</keyword>
<sequence>MPFDYARDNMERRPYEFYIEEYRQADPIEISNRLGIAYDVQKSEFTIFFMGVNYYVTYPDFRVSHEESEMCFYPLEEIQHIQSGHMHNQVLEDFLLMLIIWKVHWTVSSSGRSR</sequence>
<gene>
    <name evidence="1" type="ORF">WMO62_03105</name>
</gene>
<organism evidence="1 2">
    <name type="scientific">Hominiventricola aquisgranensis</name>
    <dbReference type="NCBI Taxonomy" id="3133164"/>
    <lineage>
        <taxon>Bacteria</taxon>
        <taxon>Bacillati</taxon>
        <taxon>Bacillota</taxon>
        <taxon>Clostridia</taxon>
        <taxon>Lachnospirales</taxon>
        <taxon>Lachnospiraceae</taxon>
        <taxon>Hominiventricola</taxon>
    </lineage>
</organism>